<dbReference type="Pfam" id="PF04273">
    <property type="entry name" value="BLH_phosphatase"/>
    <property type="match status" value="1"/>
</dbReference>
<dbReference type="Proteomes" id="UP000297890">
    <property type="component" value="Unassembled WGS sequence"/>
</dbReference>
<sequence length="185" mass="19231">MTVTILRTPISGWVLLVCVAFSPGLLAQNTSQQGVISVSDQAKLIQIPNAKQPAPNLLTGGQPTEADLRAAAAAGYKTVINLRPSSELPDIEESGLVQSLGMDFISIPVGGAADLSKENAHRLDRALANAQPGPVMIHCASGNRVGALLAIRAHAIEGKSAEQALEFGKAAGLTTLEDAVKQHLK</sequence>
<evidence type="ECO:0000313" key="2">
    <source>
        <dbReference type="EMBL" id="TFZ83131.1"/>
    </source>
</evidence>
<dbReference type="AlphaFoldDB" id="A0A4Z0FB15"/>
<gene>
    <name evidence="2" type="ORF">E4680_05725</name>
</gene>
<dbReference type="InterPro" id="IPR005939">
    <property type="entry name" value="BLH_phosphatase-like"/>
</dbReference>
<dbReference type="CDD" id="cd14503">
    <property type="entry name" value="PTP-bact"/>
    <property type="match status" value="1"/>
</dbReference>
<proteinExistence type="predicted"/>
<keyword evidence="3" id="KW-1185">Reference proteome</keyword>
<organism evidence="2 3">
    <name type="scientific">Candidatus Macondimonas diazotrophica</name>
    <dbReference type="NCBI Taxonomy" id="2305248"/>
    <lineage>
        <taxon>Bacteria</taxon>
        <taxon>Pseudomonadati</taxon>
        <taxon>Pseudomonadota</taxon>
        <taxon>Gammaproteobacteria</taxon>
        <taxon>Chromatiales</taxon>
        <taxon>Ectothiorhodospiraceae</taxon>
        <taxon>Candidatus Macondimonas</taxon>
    </lineage>
</organism>
<evidence type="ECO:0000313" key="3">
    <source>
        <dbReference type="Proteomes" id="UP000297890"/>
    </source>
</evidence>
<dbReference type="OrthoDB" id="270335at2"/>
<dbReference type="EMBL" id="SRIO01000005">
    <property type="protein sequence ID" value="TFZ83131.1"/>
    <property type="molecule type" value="Genomic_DNA"/>
</dbReference>
<evidence type="ECO:0000259" key="1">
    <source>
        <dbReference type="Pfam" id="PF04273"/>
    </source>
</evidence>
<name>A0A4Z0FB15_9GAMM</name>
<accession>A0A4Z0FB15</accession>
<dbReference type="InterPro" id="IPR029021">
    <property type="entry name" value="Prot-tyrosine_phosphatase-like"/>
</dbReference>
<dbReference type="Gene3D" id="3.90.190.10">
    <property type="entry name" value="Protein tyrosine phosphatase superfamily"/>
    <property type="match status" value="1"/>
</dbReference>
<reference evidence="2 3" key="1">
    <citation type="journal article" date="2019" name="ISME J.">
        <title>Candidatus Macondimonas diazotrophica, a novel gammaproteobacterial genus dominating crude-oil-contaminated coastal sediments.</title>
        <authorList>
            <person name="Karthikeyan S."/>
            <person name="Konstantinidis K."/>
        </authorList>
    </citation>
    <scope>NUCLEOTIDE SEQUENCE [LARGE SCALE GENOMIC DNA]</scope>
    <source>
        <strain evidence="2 3">KTK01</strain>
    </source>
</reference>
<dbReference type="SUPFAM" id="SSF52799">
    <property type="entry name" value="(Phosphotyrosine protein) phosphatases II"/>
    <property type="match status" value="1"/>
</dbReference>
<comment type="caution">
    <text evidence="2">The sequence shown here is derived from an EMBL/GenBank/DDBJ whole genome shotgun (WGS) entry which is preliminary data.</text>
</comment>
<protein>
    <recommendedName>
        <fullName evidence="1">Beta-lactamase hydrolase-like protein phosphatase-like domain-containing protein</fullName>
    </recommendedName>
</protein>
<feature type="domain" description="Beta-lactamase hydrolase-like protein phosphatase-like" evidence="1">
    <location>
        <begin position="60"/>
        <end position="151"/>
    </location>
</feature>
<dbReference type="GO" id="GO:0016787">
    <property type="term" value="F:hydrolase activity"/>
    <property type="evidence" value="ECO:0007669"/>
    <property type="project" value="InterPro"/>
</dbReference>